<dbReference type="Proteomes" id="UP001230220">
    <property type="component" value="Unassembled WGS sequence"/>
</dbReference>
<dbReference type="Pfam" id="PF08282">
    <property type="entry name" value="Hydrolase_3"/>
    <property type="match status" value="1"/>
</dbReference>
<dbReference type="Gene3D" id="3.40.50.1000">
    <property type="entry name" value="HAD superfamily/HAD-like"/>
    <property type="match status" value="1"/>
</dbReference>
<comment type="caution">
    <text evidence="1">The sequence shown here is derived from an EMBL/GenBank/DDBJ whole genome shotgun (WGS) entry which is preliminary data.</text>
</comment>
<keyword evidence="2" id="KW-1185">Reference proteome</keyword>
<sequence length="253" mass="27890">MKILGSDYDGTLKVDGAVSLVNIEMIKKWRAQGNLFGIVTGRSTTTIRQEIKTKGLDIDFLVCNNGGVILDKNLEIEQMLLLDFDAVEKIVEHIETVECNGYVLNDGVNRSRVAKMKIEDDLHNAPSTISMEEILANKKVAQIVVNFNGQEAANVLAAYINENFGDKAEAFTNLNCVDIVPKGASKENGLRHIAKRENVSEDNVYSIGDSYNDICMIEAFHGATLNHAIDAIKEHSEVSVKDVAEYLSLLMSL</sequence>
<gene>
    <name evidence="1" type="ORF">J2S15_002587</name>
</gene>
<dbReference type="InterPro" id="IPR023214">
    <property type="entry name" value="HAD_sf"/>
</dbReference>
<dbReference type="InterPro" id="IPR036412">
    <property type="entry name" value="HAD-like_sf"/>
</dbReference>
<accession>A0ABU0E4N3</accession>
<dbReference type="Gene3D" id="3.30.1240.10">
    <property type="match status" value="1"/>
</dbReference>
<dbReference type="EMBL" id="JAUSUR010000004">
    <property type="protein sequence ID" value="MDQ0361837.1"/>
    <property type="molecule type" value="Genomic_DNA"/>
</dbReference>
<reference evidence="1 2" key="1">
    <citation type="submission" date="2023-07" db="EMBL/GenBank/DDBJ databases">
        <title>Genomic Encyclopedia of Type Strains, Phase IV (KMG-IV): sequencing the most valuable type-strain genomes for metagenomic binning, comparative biology and taxonomic classification.</title>
        <authorList>
            <person name="Goeker M."/>
        </authorList>
    </citation>
    <scope>NUCLEOTIDE SEQUENCE [LARGE SCALE GENOMIC DNA]</scope>
    <source>
        <strain evidence="1 2">DSM 16784</strain>
    </source>
</reference>
<dbReference type="SUPFAM" id="SSF56784">
    <property type="entry name" value="HAD-like"/>
    <property type="match status" value="1"/>
</dbReference>
<evidence type="ECO:0000313" key="2">
    <source>
        <dbReference type="Proteomes" id="UP001230220"/>
    </source>
</evidence>
<dbReference type="InterPro" id="IPR006379">
    <property type="entry name" value="HAD-SF_hydro_IIB"/>
</dbReference>
<organism evidence="1 2">
    <name type="scientific">Breznakia pachnodae</name>
    <dbReference type="NCBI Taxonomy" id="265178"/>
    <lineage>
        <taxon>Bacteria</taxon>
        <taxon>Bacillati</taxon>
        <taxon>Bacillota</taxon>
        <taxon>Erysipelotrichia</taxon>
        <taxon>Erysipelotrichales</taxon>
        <taxon>Erysipelotrichaceae</taxon>
        <taxon>Breznakia</taxon>
    </lineage>
</organism>
<name>A0ABU0E4N3_9FIRM</name>
<dbReference type="NCBIfam" id="TIGR01484">
    <property type="entry name" value="HAD-SF-IIB"/>
    <property type="match status" value="1"/>
</dbReference>
<evidence type="ECO:0000313" key="1">
    <source>
        <dbReference type="EMBL" id="MDQ0361837.1"/>
    </source>
</evidence>
<proteinExistence type="predicted"/>
<protein>
    <submittedName>
        <fullName evidence="1">Cof subfamily protein (Haloacid dehalogenase superfamily)</fullName>
    </submittedName>
</protein>
<dbReference type="PANTHER" id="PTHR10000:SF8">
    <property type="entry name" value="HAD SUPERFAMILY HYDROLASE-LIKE, TYPE 3"/>
    <property type="match status" value="1"/>
</dbReference>
<dbReference type="PANTHER" id="PTHR10000">
    <property type="entry name" value="PHOSPHOSERINE PHOSPHATASE"/>
    <property type="match status" value="1"/>
</dbReference>
<dbReference type="RefSeq" id="WP_307408913.1">
    <property type="nucleotide sequence ID" value="NZ_JAUSUR010000004.1"/>
</dbReference>